<dbReference type="GO" id="GO:0019464">
    <property type="term" value="P:glycine decarboxylation via glycine cleavage system"/>
    <property type="evidence" value="ECO:0007669"/>
    <property type="project" value="UniProtKB-UniRule"/>
</dbReference>
<dbReference type="InterPro" id="IPR002930">
    <property type="entry name" value="GCV_H"/>
</dbReference>
<accession>A0A100VPA3</accession>
<reference evidence="7" key="2">
    <citation type="submission" date="2016-01" db="EMBL/GenBank/DDBJ databases">
        <title>Draft Genome Sequence of Paenibacillus amylolyticus Heshi-A3 that Was Isolated from Fermented Rice Bran with Aging Salted Mackerel, Which Was Named Heshiko as Traditional Fermented Seafood in Japan.</title>
        <authorList>
            <person name="Akuzawa S."/>
            <person name="Nakagawa J."/>
            <person name="Kanekatsu T."/>
            <person name="Kubota E."/>
            <person name="Ohtake R."/>
            <person name="Suzuki T."/>
            <person name="Kanesaki Y."/>
        </authorList>
    </citation>
    <scope>NUCLEOTIDE SEQUENCE [LARGE SCALE GENOMIC DNA]</scope>
    <source>
        <strain evidence="7">Heshi-A3</strain>
    </source>
</reference>
<comment type="function">
    <text evidence="3">Is also involved in protein lipoylation via its role as an octanoyl/lipoyl carrier protein intermediate.</text>
</comment>
<dbReference type="HAMAP" id="MF_00272">
    <property type="entry name" value="GcvH"/>
    <property type="match status" value="1"/>
</dbReference>
<feature type="domain" description="Lipoyl-binding" evidence="5">
    <location>
        <begin position="24"/>
        <end position="106"/>
    </location>
</feature>
<evidence type="ECO:0000313" key="7">
    <source>
        <dbReference type="Proteomes" id="UP000069697"/>
    </source>
</evidence>
<dbReference type="InterPro" id="IPR000089">
    <property type="entry name" value="Biotin_lipoyl"/>
</dbReference>
<gene>
    <name evidence="3" type="primary">gcvH</name>
    <name evidence="6" type="ORF">PAHA3_3592</name>
</gene>
<dbReference type="CDD" id="cd06848">
    <property type="entry name" value="GCS_H"/>
    <property type="match status" value="1"/>
</dbReference>
<dbReference type="Pfam" id="PF01597">
    <property type="entry name" value="GCV_H"/>
    <property type="match status" value="1"/>
</dbReference>
<feature type="modified residue" description="N6-lipoyllysine" evidence="3 4">
    <location>
        <position position="65"/>
    </location>
</feature>
<comment type="function">
    <text evidence="3">The glycine cleavage system catalyzes the degradation of glycine. The H protein shuttles the methylamine group of glycine from the P protein to the T protein.</text>
</comment>
<dbReference type="PANTHER" id="PTHR11715">
    <property type="entry name" value="GLYCINE CLEAVAGE SYSTEM H PROTEIN"/>
    <property type="match status" value="1"/>
</dbReference>
<evidence type="ECO:0000256" key="2">
    <source>
        <dbReference type="ARBA" id="ARBA00022823"/>
    </source>
</evidence>
<dbReference type="GO" id="GO:0009249">
    <property type="term" value="P:protein lipoylation"/>
    <property type="evidence" value="ECO:0007669"/>
    <property type="project" value="UniProtKB-UniRule"/>
</dbReference>
<dbReference type="EMBL" id="BCNV01000001">
    <property type="protein sequence ID" value="GAS83514.1"/>
    <property type="molecule type" value="Genomic_DNA"/>
</dbReference>
<keyword evidence="2 3" id="KW-0450">Lipoyl</keyword>
<comment type="cofactor">
    <cofactor evidence="3">
        <name>(R)-lipoate</name>
        <dbReference type="ChEBI" id="CHEBI:83088"/>
    </cofactor>
    <text evidence="3">Binds 1 lipoyl cofactor covalently.</text>
</comment>
<dbReference type="GO" id="GO:0005960">
    <property type="term" value="C:glycine cleavage complex"/>
    <property type="evidence" value="ECO:0007669"/>
    <property type="project" value="InterPro"/>
</dbReference>
<dbReference type="AlphaFoldDB" id="A0A100VPA3"/>
<evidence type="ECO:0000313" key="6">
    <source>
        <dbReference type="EMBL" id="GAS83514.1"/>
    </source>
</evidence>
<dbReference type="PANTHER" id="PTHR11715:SF3">
    <property type="entry name" value="GLYCINE CLEAVAGE SYSTEM H PROTEIN-RELATED"/>
    <property type="match status" value="1"/>
</dbReference>
<evidence type="ECO:0000259" key="5">
    <source>
        <dbReference type="PROSITE" id="PS50968"/>
    </source>
</evidence>
<dbReference type="InterPro" id="IPR033753">
    <property type="entry name" value="GCV_H/Fam206"/>
</dbReference>
<dbReference type="NCBIfam" id="TIGR00527">
    <property type="entry name" value="gcvH"/>
    <property type="match status" value="1"/>
</dbReference>
<dbReference type="NCBIfam" id="NF002270">
    <property type="entry name" value="PRK01202.1"/>
    <property type="match status" value="1"/>
</dbReference>
<comment type="similarity">
    <text evidence="1 3">Belongs to the GcvH family.</text>
</comment>
<evidence type="ECO:0000256" key="3">
    <source>
        <dbReference type="HAMAP-Rule" id="MF_00272"/>
    </source>
</evidence>
<comment type="caution">
    <text evidence="6">The sequence shown here is derived from an EMBL/GenBank/DDBJ whole genome shotgun (WGS) entry which is preliminary data.</text>
</comment>
<protein>
    <recommendedName>
        <fullName evidence="3">Glycine cleavage system H protein</fullName>
    </recommendedName>
    <alternativeName>
        <fullName evidence="3">Octanoyl/lipoyl carrier protein</fullName>
    </alternativeName>
</protein>
<evidence type="ECO:0000256" key="4">
    <source>
        <dbReference type="PIRSR" id="PIRSR617453-50"/>
    </source>
</evidence>
<organism evidence="6 7">
    <name type="scientific">Paenibacillus amylolyticus</name>
    <dbReference type="NCBI Taxonomy" id="1451"/>
    <lineage>
        <taxon>Bacteria</taxon>
        <taxon>Bacillati</taxon>
        <taxon>Bacillota</taxon>
        <taxon>Bacilli</taxon>
        <taxon>Bacillales</taxon>
        <taxon>Paenibacillaceae</taxon>
        <taxon>Paenibacillus</taxon>
    </lineage>
</organism>
<reference evidence="6 7" key="1">
    <citation type="journal article" date="2016" name="Genome Announc.">
        <title>Draft Genome Sequence of Paenibacillus amylolyticus Heshi-A3, Isolated from Fermented Rice Bran in a Japanese Fermented Seafood Dish.</title>
        <authorList>
            <person name="Akuzawa S."/>
            <person name="Nagaoka J."/>
            <person name="Kanekatsu M."/>
            <person name="Kubota E."/>
            <person name="Ohtake R."/>
            <person name="Suzuki T."/>
            <person name="Kanesaki Y."/>
        </authorList>
    </citation>
    <scope>NUCLEOTIDE SEQUENCE [LARGE SCALE GENOMIC DNA]</scope>
    <source>
        <strain evidence="6 7">Heshi-A3</strain>
    </source>
</reference>
<dbReference type="PROSITE" id="PS50968">
    <property type="entry name" value="BIOTINYL_LIPOYL"/>
    <property type="match status" value="1"/>
</dbReference>
<dbReference type="Proteomes" id="UP000069697">
    <property type="component" value="Unassembled WGS sequence"/>
</dbReference>
<dbReference type="RefSeq" id="WP_062835846.1">
    <property type="nucleotide sequence ID" value="NZ_BCNV01000001.1"/>
</dbReference>
<proteinExistence type="inferred from homology"/>
<dbReference type="InterPro" id="IPR011053">
    <property type="entry name" value="Single_hybrid_motif"/>
</dbReference>
<dbReference type="SUPFAM" id="SSF51230">
    <property type="entry name" value="Single hybrid motif"/>
    <property type="match status" value="1"/>
</dbReference>
<comment type="subunit">
    <text evidence="3">The glycine cleavage system is composed of four proteins: P, T, L and H.</text>
</comment>
<dbReference type="GO" id="GO:0005829">
    <property type="term" value="C:cytosol"/>
    <property type="evidence" value="ECO:0007669"/>
    <property type="project" value="TreeGrafter"/>
</dbReference>
<dbReference type="InterPro" id="IPR017453">
    <property type="entry name" value="GCV_H_sub"/>
</dbReference>
<evidence type="ECO:0000256" key="1">
    <source>
        <dbReference type="ARBA" id="ARBA00009249"/>
    </source>
</evidence>
<dbReference type="Gene3D" id="2.40.50.100">
    <property type="match status" value="1"/>
</dbReference>
<sequence>MSELKSDFLYSEEHEWVQIVGEDTVRIGITEFAQHQLGDIVFVELPDLESNVKAEDSIGTIESVKTVSDLFSPVTGSIIAVNDSLQDSPELVNSSPYEEGWMIEIRVEGDLTAALSTLMNADAYRKHTEE</sequence>
<name>A0A100VPA3_PAEAM</name>